<keyword evidence="2" id="KW-0472">Membrane</keyword>
<feature type="transmembrane region" description="Helical" evidence="2">
    <location>
        <begin position="12"/>
        <end position="34"/>
    </location>
</feature>
<reference evidence="3 4" key="1">
    <citation type="submission" date="2015-06" db="EMBL/GenBank/DDBJ databases">
        <title>A Comprehensive Approach to Explore the Metabolic and Phylogenetic Diversity of Bacterial Steroid Degradation in the Environment: Testosterone as an Example.</title>
        <authorList>
            <person name="Yang F.-C."/>
            <person name="Chen Y.-L."/>
            <person name="Yu C.-P."/>
            <person name="Tang S.-L."/>
            <person name="Wang P.-H."/>
            <person name="Ismail W."/>
            <person name="Wang C.-H."/>
            <person name="Yang C.-Y."/>
            <person name="Chiang Y.-R."/>
        </authorList>
    </citation>
    <scope>NUCLEOTIDE SEQUENCE [LARGE SCALE GENOMIC DNA]</scope>
    <source>
        <strain evidence="3 4">DSM 18526</strain>
    </source>
</reference>
<proteinExistence type="predicted"/>
<keyword evidence="1" id="KW-0175">Coiled coil</keyword>
<sequence>MSRRLKRRETEIFSISFLDCITCGLGSVVLLLVLSNIRAPDLEYSEQDLQAQLLKLQDEMIDIQGQSDILNRDLRARQEQLAEEKQRVARLQGSLSDIRGKYASSKQDADIANQLEGRLASAQQSLTEEMKRLLGQGFRRKADDAIGGIPVDSEYIIFIIDTSGSMVNYAWPALLKKVEETLNIYPRVKGFQVMNDEGTYMFPSYRGKWIPDTPAQRRLVIDRLRTWNAFSNSSPIEGILEAIRTYHSRDKKISLYVFGDEFTGPSIDSVVKSVDIINREDETGERRVRIHAIGFPVRPDAPQYTSIRFATLMRIICQRNGGSFVGLEDPPRRGSRFQIGDVSAVPPALESALLPVIEPAPVSSLVQFRQPT</sequence>
<dbReference type="KEGG" id="sdf:ACG33_00855"/>
<dbReference type="Proteomes" id="UP000070250">
    <property type="component" value="Chromosome"/>
</dbReference>
<evidence type="ECO:0000256" key="2">
    <source>
        <dbReference type="SAM" id="Phobius"/>
    </source>
</evidence>
<name>A0A127F5H7_STEDE</name>
<organism evidence="3 4">
    <name type="scientific">Steroidobacter denitrificans</name>
    <dbReference type="NCBI Taxonomy" id="465721"/>
    <lineage>
        <taxon>Bacteria</taxon>
        <taxon>Pseudomonadati</taxon>
        <taxon>Pseudomonadota</taxon>
        <taxon>Gammaproteobacteria</taxon>
        <taxon>Steroidobacterales</taxon>
        <taxon>Steroidobacteraceae</taxon>
        <taxon>Steroidobacter</taxon>
    </lineage>
</organism>
<dbReference type="RefSeq" id="WP_210399123.1">
    <property type="nucleotide sequence ID" value="NZ_CP011971.1"/>
</dbReference>
<protein>
    <recommendedName>
        <fullName evidence="5">VWA domain-containing protein</fullName>
    </recommendedName>
</protein>
<dbReference type="InterPro" id="IPR036465">
    <property type="entry name" value="vWFA_dom_sf"/>
</dbReference>
<evidence type="ECO:0008006" key="5">
    <source>
        <dbReference type="Google" id="ProtNLM"/>
    </source>
</evidence>
<dbReference type="PATRIC" id="fig|465721.4.peg.187"/>
<dbReference type="EMBL" id="CP011971">
    <property type="protein sequence ID" value="AMN45677.1"/>
    <property type="molecule type" value="Genomic_DNA"/>
</dbReference>
<feature type="coiled-coil region" evidence="1">
    <location>
        <begin position="46"/>
        <end position="132"/>
    </location>
</feature>
<dbReference type="SUPFAM" id="SSF53300">
    <property type="entry name" value="vWA-like"/>
    <property type="match status" value="1"/>
</dbReference>
<keyword evidence="2" id="KW-0812">Transmembrane</keyword>
<keyword evidence="4" id="KW-1185">Reference proteome</keyword>
<dbReference type="STRING" id="465721.ACG33_00855"/>
<evidence type="ECO:0000313" key="4">
    <source>
        <dbReference type="Proteomes" id="UP000070250"/>
    </source>
</evidence>
<accession>A0A127F5H7</accession>
<gene>
    <name evidence="3" type="ORF">ACG33_00855</name>
</gene>
<keyword evidence="2" id="KW-1133">Transmembrane helix</keyword>
<dbReference type="AlphaFoldDB" id="A0A127F5H7"/>
<evidence type="ECO:0000313" key="3">
    <source>
        <dbReference type="EMBL" id="AMN45677.1"/>
    </source>
</evidence>
<evidence type="ECO:0000256" key="1">
    <source>
        <dbReference type="SAM" id="Coils"/>
    </source>
</evidence>